<dbReference type="PANTHER" id="PTHR30336">
    <property type="entry name" value="INNER MEMBRANE PROTEIN, PROBABLE PERMEASE"/>
    <property type="match status" value="1"/>
</dbReference>
<dbReference type="AlphaFoldDB" id="A0A7V8FU14"/>
<name>A0A7V8FU14_9BURK</name>
<dbReference type="Proteomes" id="UP000462435">
    <property type="component" value="Unassembled WGS sequence"/>
</dbReference>
<proteinExistence type="predicted"/>
<evidence type="ECO:0000259" key="2">
    <source>
        <dbReference type="Pfam" id="PF02698"/>
    </source>
</evidence>
<dbReference type="InterPro" id="IPR003848">
    <property type="entry name" value="DUF218"/>
</dbReference>
<comment type="caution">
    <text evidence="3">The sequence shown here is derived from an EMBL/GenBank/DDBJ whole genome shotgun (WGS) entry which is preliminary data.</text>
</comment>
<gene>
    <name evidence="3" type="ORF">GAK35_03525</name>
</gene>
<dbReference type="EMBL" id="WNDX01000140">
    <property type="protein sequence ID" value="KAF1040302.1"/>
    <property type="molecule type" value="Genomic_DNA"/>
</dbReference>
<dbReference type="Pfam" id="PF02698">
    <property type="entry name" value="DUF218"/>
    <property type="match status" value="1"/>
</dbReference>
<dbReference type="CDD" id="cd06259">
    <property type="entry name" value="YdcF-like"/>
    <property type="match status" value="1"/>
</dbReference>
<dbReference type="InterPro" id="IPR014729">
    <property type="entry name" value="Rossmann-like_a/b/a_fold"/>
</dbReference>
<feature type="transmembrane region" description="Helical" evidence="1">
    <location>
        <begin position="6"/>
        <end position="30"/>
    </location>
</feature>
<organism evidence="3 4">
    <name type="scientific">Herbaspirillum frisingense</name>
    <dbReference type="NCBI Taxonomy" id="92645"/>
    <lineage>
        <taxon>Bacteria</taxon>
        <taxon>Pseudomonadati</taxon>
        <taxon>Pseudomonadota</taxon>
        <taxon>Betaproteobacteria</taxon>
        <taxon>Burkholderiales</taxon>
        <taxon>Oxalobacteraceae</taxon>
        <taxon>Herbaspirillum</taxon>
    </lineage>
</organism>
<sequence>MPLSVLISAIASTLLLPPVSPVLLCTAGFLLRRRARRTGRLLMALGIALLLVLSTHVGALLLVRPLESQYRPLSGAGDAQAIVILGSGRIDNAPEYGGIDDANMIGMKRLQYGAYLHRQTGLPILVTGGAPDGSPESEAALMARTLSRDFGVETRWQEGRSNNTAENATMSAAMLKAAGITRILLVTDSIHMPRSMRAFAQTGLDVRAAPTMFATSARPRVVDYFPNASNLRLASYAMHECVGQLWYMIRH</sequence>
<dbReference type="GO" id="GO:0000270">
    <property type="term" value="P:peptidoglycan metabolic process"/>
    <property type="evidence" value="ECO:0007669"/>
    <property type="project" value="TreeGrafter"/>
</dbReference>
<accession>A0A7V8FU14</accession>
<evidence type="ECO:0000313" key="3">
    <source>
        <dbReference type="EMBL" id="KAF1040302.1"/>
    </source>
</evidence>
<dbReference type="InterPro" id="IPR051599">
    <property type="entry name" value="Cell_Envelope_Assoc"/>
</dbReference>
<keyword evidence="1" id="KW-1133">Transmembrane helix</keyword>
<dbReference type="PANTHER" id="PTHR30336:SF4">
    <property type="entry name" value="ENVELOPE BIOGENESIS FACTOR ELYC"/>
    <property type="match status" value="1"/>
</dbReference>
<feature type="transmembrane region" description="Helical" evidence="1">
    <location>
        <begin position="42"/>
        <end position="63"/>
    </location>
</feature>
<dbReference type="GO" id="GO:0005886">
    <property type="term" value="C:plasma membrane"/>
    <property type="evidence" value="ECO:0007669"/>
    <property type="project" value="TreeGrafter"/>
</dbReference>
<dbReference type="Gene3D" id="3.40.50.620">
    <property type="entry name" value="HUPs"/>
    <property type="match status" value="1"/>
</dbReference>
<keyword evidence="1" id="KW-0472">Membrane</keyword>
<reference evidence="4" key="1">
    <citation type="journal article" date="2020" name="MBio">
        <title>Horizontal gene transfer to a defensive symbiont with a reduced genome amongst a multipartite beetle microbiome.</title>
        <authorList>
            <person name="Waterworth S.C."/>
            <person name="Florez L.V."/>
            <person name="Rees E.R."/>
            <person name="Hertweck C."/>
            <person name="Kaltenpoth M."/>
            <person name="Kwan J.C."/>
        </authorList>
    </citation>
    <scope>NUCLEOTIDE SEQUENCE [LARGE SCALE GENOMIC DNA]</scope>
</reference>
<protein>
    <recommendedName>
        <fullName evidence="2">DUF218 domain-containing protein</fullName>
    </recommendedName>
</protein>
<evidence type="ECO:0000256" key="1">
    <source>
        <dbReference type="SAM" id="Phobius"/>
    </source>
</evidence>
<evidence type="ECO:0000313" key="4">
    <source>
        <dbReference type="Proteomes" id="UP000462435"/>
    </source>
</evidence>
<feature type="domain" description="DUF218" evidence="2">
    <location>
        <begin position="80"/>
        <end position="243"/>
    </location>
</feature>
<keyword evidence="1" id="KW-0812">Transmembrane</keyword>
<dbReference type="GO" id="GO:0043164">
    <property type="term" value="P:Gram-negative-bacterium-type cell wall biogenesis"/>
    <property type="evidence" value="ECO:0007669"/>
    <property type="project" value="TreeGrafter"/>
</dbReference>